<feature type="region of interest" description="Disordered" evidence="1">
    <location>
        <begin position="1"/>
        <end position="134"/>
    </location>
</feature>
<dbReference type="RefSeq" id="WP_239097293.1">
    <property type="nucleotide sequence ID" value="NZ_BONB01000025.1"/>
</dbReference>
<dbReference type="InterPro" id="IPR001940">
    <property type="entry name" value="Peptidase_S1C"/>
</dbReference>
<accession>A0A3D9ZLC0</accession>
<evidence type="ECO:0000313" key="3">
    <source>
        <dbReference type="EMBL" id="REF98065.1"/>
    </source>
</evidence>
<feature type="compositionally biased region" description="Polar residues" evidence="1">
    <location>
        <begin position="1"/>
        <end position="12"/>
    </location>
</feature>
<evidence type="ECO:0000256" key="2">
    <source>
        <dbReference type="SAM" id="Phobius"/>
    </source>
</evidence>
<keyword evidence="2" id="KW-0472">Membrane</keyword>
<dbReference type="InterPro" id="IPR043504">
    <property type="entry name" value="Peptidase_S1_PA_chymotrypsin"/>
</dbReference>
<evidence type="ECO:0000256" key="1">
    <source>
        <dbReference type="SAM" id="MobiDB-lite"/>
    </source>
</evidence>
<gene>
    <name evidence="3" type="ORF">DFJ67_4074</name>
</gene>
<feature type="transmembrane region" description="Helical" evidence="2">
    <location>
        <begin position="138"/>
        <end position="159"/>
    </location>
</feature>
<feature type="compositionally biased region" description="Low complexity" evidence="1">
    <location>
        <begin position="78"/>
        <end position="87"/>
    </location>
</feature>
<dbReference type="GO" id="GO:0006508">
    <property type="term" value="P:proteolysis"/>
    <property type="evidence" value="ECO:0007669"/>
    <property type="project" value="InterPro"/>
</dbReference>
<dbReference type="Gene3D" id="2.40.10.10">
    <property type="entry name" value="Trypsin-like serine proteases"/>
    <property type="match status" value="2"/>
</dbReference>
<name>A0A3D9ZLC0_9ACTN</name>
<keyword evidence="2" id="KW-1133">Transmembrane helix</keyword>
<dbReference type="InterPro" id="IPR009003">
    <property type="entry name" value="Peptidase_S1_PA"/>
</dbReference>
<proteinExistence type="predicted"/>
<comment type="caution">
    <text evidence="3">The sequence shown here is derived from an EMBL/GenBank/DDBJ whole genome shotgun (WGS) entry which is preliminary data.</text>
</comment>
<organism evidence="3 4">
    <name type="scientific">Asanoa ferruginea</name>
    <dbReference type="NCBI Taxonomy" id="53367"/>
    <lineage>
        <taxon>Bacteria</taxon>
        <taxon>Bacillati</taxon>
        <taxon>Actinomycetota</taxon>
        <taxon>Actinomycetes</taxon>
        <taxon>Micromonosporales</taxon>
        <taxon>Micromonosporaceae</taxon>
        <taxon>Asanoa</taxon>
    </lineage>
</organism>
<dbReference type="AlphaFoldDB" id="A0A3D9ZLC0"/>
<dbReference type="PRINTS" id="PR00834">
    <property type="entry name" value="PROTEASES2C"/>
</dbReference>
<feature type="compositionally biased region" description="Pro residues" evidence="1">
    <location>
        <begin position="88"/>
        <end position="104"/>
    </location>
</feature>
<protein>
    <submittedName>
        <fullName evidence="3">Trypsin-like peptidase</fullName>
    </submittedName>
</protein>
<dbReference type="EMBL" id="QUMQ01000001">
    <property type="protein sequence ID" value="REF98065.1"/>
    <property type="molecule type" value="Genomic_DNA"/>
</dbReference>
<feature type="compositionally biased region" description="Pro residues" evidence="1">
    <location>
        <begin position="42"/>
        <end position="52"/>
    </location>
</feature>
<keyword evidence="4" id="KW-1185">Reference proteome</keyword>
<dbReference type="PANTHER" id="PTHR43019">
    <property type="entry name" value="SERINE ENDOPROTEASE DEGS"/>
    <property type="match status" value="1"/>
</dbReference>
<sequence length="392" mass="40419">MSAGNDRTTWPETSPGYADAARAEQRVPPPEGPIYRPADRAPQPPDYGPPPAQMAYAPPGQRAPVEPPAAFAPPGPRGPMDGPRGPIDGPPVPMPYRPVPPGPARPAFDPGSPFGPGVAAGPPQAYPQTGEKRPRRQWGFGVTVGLVVLLAGVVGYQAVRIDRLDDQVVANQKVLAEAQSRDSGRIEGLDGRTTELENKLGAAFNPEAISTAALPSVFRVAAGDVTGTAFAVGKPAGGGKTNLITNFHVVEDVYNGGGRQVFLERDGKRYPATIIEVDKAGDVAHLRSSTKITGLVTAKGTVKSGQQIVVVGAPLGLSDSVTTGVVSAVRELPDSNGPMIQFDAPINPGNSGGPVINSAKQVVGIATAKAQNAEGIGLAVPIKVACDAFKIC</sequence>
<dbReference type="Proteomes" id="UP000256913">
    <property type="component" value="Unassembled WGS sequence"/>
</dbReference>
<keyword evidence="2" id="KW-0812">Transmembrane</keyword>
<evidence type="ECO:0000313" key="4">
    <source>
        <dbReference type="Proteomes" id="UP000256913"/>
    </source>
</evidence>
<feature type="compositionally biased region" description="Pro residues" evidence="1">
    <location>
        <begin position="65"/>
        <end position="77"/>
    </location>
</feature>
<reference evidence="3 4" key="1">
    <citation type="submission" date="2018-08" db="EMBL/GenBank/DDBJ databases">
        <title>Sequencing the genomes of 1000 actinobacteria strains.</title>
        <authorList>
            <person name="Klenk H.-P."/>
        </authorList>
    </citation>
    <scope>NUCLEOTIDE SEQUENCE [LARGE SCALE GENOMIC DNA]</scope>
    <source>
        <strain evidence="3 4">DSM 44099</strain>
    </source>
</reference>
<dbReference type="SUPFAM" id="SSF50494">
    <property type="entry name" value="Trypsin-like serine proteases"/>
    <property type="match status" value="1"/>
</dbReference>
<dbReference type="GO" id="GO:0004252">
    <property type="term" value="F:serine-type endopeptidase activity"/>
    <property type="evidence" value="ECO:0007669"/>
    <property type="project" value="InterPro"/>
</dbReference>
<dbReference type="Pfam" id="PF13365">
    <property type="entry name" value="Trypsin_2"/>
    <property type="match status" value="1"/>
</dbReference>
<dbReference type="PANTHER" id="PTHR43019:SF23">
    <property type="entry name" value="PROTEASE DO-LIKE 5, CHLOROPLASTIC"/>
    <property type="match status" value="1"/>
</dbReference>